<dbReference type="GO" id="GO:0001650">
    <property type="term" value="C:fibrillar center"/>
    <property type="evidence" value="ECO:0007669"/>
    <property type="project" value="Ensembl"/>
</dbReference>
<evidence type="ECO:0000256" key="16">
    <source>
        <dbReference type="ARBA" id="ARBA00023306"/>
    </source>
</evidence>
<keyword evidence="12" id="KW-0007">Acetylation</keyword>
<dbReference type="HOGENOM" id="CLU_034265_0_0_1"/>
<keyword evidence="11 18" id="KW-0779">Telomere</keyword>
<dbReference type="GO" id="GO:0098505">
    <property type="term" value="F:G-rich strand telomeric DNA binding"/>
    <property type="evidence" value="ECO:0007669"/>
    <property type="project" value="Ensembl"/>
</dbReference>
<dbReference type="GO" id="GO:0003720">
    <property type="term" value="F:telomerase activity"/>
    <property type="evidence" value="ECO:0007669"/>
    <property type="project" value="Ensembl"/>
</dbReference>
<keyword evidence="13 18" id="KW-0238">DNA-binding</keyword>
<feature type="compositionally biased region" description="Basic residues" evidence="19">
    <location>
        <begin position="336"/>
        <end position="349"/>
    </location>
</feature>
<dbReference type="InterPro" id="IPR036507">
    <property type="entry name" value="Telomere_rpt-bd_fac_dimer_sf"/>
</dbReference>
<evidence type="ECO:0000256" key="9">
    <source>
        <dbReference type="ARBA" id="ARBA00022776"/>
    </source>
</evidence>
<dbReference type="EMBL" id="AGCU01142258">
    <property type="status" value="NOT_ANNOTATED_CDS"/>
    <property type="molecule type" value="Genomic_DNA"/>
</dbReference>
<dbReference type="GO" id="GO:0007004">
    <property type="term" value="P:telomere maintenance via telomerase"/>
    <property type="evidence" value="ECO:0007669"/>
    <property type="project" value="Ensembl"/>
</dbReference>
<dbReference type="SUPFAM" id="SSF63600">
    <property type="entry name" value="Telomeric repeat binding factor (TRF) dimerisation domain"/>
    <property type="match status" value="1"/>
</dbReference>
<evidence type="ECO:0000313" key="23">
    <source>
        <dbReference type="Proteomes" id="UP000007267"/>
    </source>
</evidence>
<feature type="region of interest" description="Disordered" evidence="19">
    <location>
        <begin position="327"/>
        <end position="350"/>
    </location>
</feature>
<dbReference type="GO" id="GO:0016233">
    <property type="term" value="P:telomere capping"/>
    <property type="evidence" value="ECO:0007669"/>
    <property type="project" value="Ensembl"/>
</dbReference>
<dbReference type="EMBL" id="AGCU01142255">
    <property type="status" value="NOT_ANNOTATED_CDS"/>
    <property type="molecule type" value="Genomic_DNA"/>
</dbReference>
<dbReference type="Pfam" id="PF08558">
    <property type="entry name" value="TRF"/>
    <property type="match status" value="1"/>
</dbReference>
<feature type="compositionally biased region" description="Low complexity" evidence="19">
    <location>
        <begin position="1"/>
        <end position="12"/>
    </location>
</feature>
<evidence type="ECO:0000256" key="6">
    <source>
        <dbReference type="ARBA" id="ARBA00022553"/>
    </source>
</evidence>
<keyword evidence="10" id="KW-0832">Ubl conjugation</keyword>
<evidence type="ECO:0000256" key="15">
    <source>
        <dbReference type="ARBA" id="ARBA00023242"/>
    </source>
</evidence>
<dbReference type="GO" id="GO:0045141">
    <property type="term" value="P:meiotic telomere clustering"/>
    <property type="evidence" value="ECO:0007669"/>
    <property type="project" value="Ensembl"/>
</dbReference>
<dbReference type="SUPFAM" id="SSF46689">
    <property type="entry name" value="Homeodomain-like"/>
    <property type="match status" value="1"/>
</dbReference>
<protein>
    <recommendedName>
        <fullName evidence="18">Telomeric repeat-binding factor</fullName>
    </recommendedName>
</protein>
<evidence type="ECO:0000256" key="13">
    <source>
        <dbReference type="ARBA" id="ARBA00023125"/>
    </source>
</evidence>
<organism evidence="22 23">
    <name type="scientific">Pelodiscus sinensis</name>
    <name type="common">Chinese softshell turtle</name>
    <name type="synonym">Trionyx sinensis</name>
    <dbReference type="NCBI Taxonomy" id="13735"/>
    <lineage>
        <taxon>Eukaryota</taxon>
        <taxon>Metazoa</taxon>
        <taxon>Chordata</taxon>
        <taxon>Craniata</taxon>
        <taxon>Vertebrata</taxon>
        <taxon>Euteleostomi</taxon>
        <taxon>Archelosauria</taxon>
        <taxon>Testudinata</taxon>
        <taxon>Testudines</taxon>
        <taxon>Cryptodira</taxon>
        <taxon>Trionychia</taxon>
        <taxon>Trionychidae</taxon>
        <taxon>Pelodiscus</taxon>
    </lineage>
</organism>
<keyword evidence="16 18" id="KW-0131">Cell cycle</keyword>
<dbReference type="EMBL" id="AGCU01142254">
    <property type="status" value="NOT_ANNOTATED_CDS"/>
    <property type="molecule type" value="Genomic_DNA"/>
</dbReference>
<dbReference type="Ensembl" id="ENSPSIT00000020638.1">
    <property type="protein sequence ID" value="ENSPSIP00000020541.1"/>
    <property type="gene ID" value="ENSPSIG00000018172.1"/>
</dbReference>
<keyword evidence="4" id="KW-0963">Cytoplasm</keyword>
<dbReference type="InterPro" id="IPR052450">
    <property type="entry name" value="TRBD-Containing_Protein"/>
</dbReference>
<evidence type="ECO:0000256" key="5">
    <source>
        <dbReference type="ARBA" id="ARBA00022499"/>
    </source>
</evidence>
<comment type="function">
    <text evidence="17">Binds the telomeric double-stranded 5'-TTAGGG-3' repeat and negatively regulates telomere length. Involved in the regulation of the mitotic spindle. Component of the shelterin complex (telosome) that is involved in the regulation of telomere length and protection. Shelterin associates with arrays of double-stranded 5'-TTAGGG-3' repeats added by telomerase and protects chromosome ends; without its protective activity, telomeres are no longer hidden from the DNA damage surveillance and chromosome ends are inappropriately processed by DNA repair pathways.</text>
</comment>
<dbReference type="GO" id="GO:1904911">
    <property type="term" value="P:negative regulation of establishment of RNA localization to telomere"/>
    <property type="evidence" value="ECO:0007669"/>
    <property type="project" value="Ensembl"/>
</dbReference>
<feature type="region of interest" description="Disordered" evidence="19">
    <location>
        <begin position="1"/>
        <end position="35"/>
    </location>
</feature>
<dbReference type="Proteomes" id="UP000007267">
    <property type="component" value="Unassembled WGS sequence"/>
</dbReference>
<dbReference type="PIRSF" id="PIRSF038016">
    <property type="entry name" value="Telomere_bd-1_Pin2"/>
    <property type="match status" value="1"/>
</dbReference>
<evidence type="ECO:0000256" key="17">
    <source>
        <dbReference type="ARBA" id="ARBA00055936"/>
    </source>
</evidence>
<evidence type="ECO:0000256" key="4">
    <source>
        <dbReference type="ARBA" id="ARBA00022490"/>
    </source>
</evidence>
<proteinExistence type="predicted"/>
<keyword evidence="6" id="KW-0597">Phosphoprotein</keyword>
<dbReference type="GO" id="GO:0008301">
    <property type="term" value="F:DNA binding, bending"/>
    <property type="evidence" value="ECO:0007669"/>
    <property type="project" value="Ensembl"/>
</dbReference>
<dbReference type="EMBL" id="AGCU01142259">
    <property type="status" value="NOT_ANNOTATED_CDS"/>
    <property type="molecule type" value="Genomic_DNA"/>
</dbReference>
<keyword evidence="14" id="KW-0206">Cytoskeleton</keyword>
<dbReference type="CDD" id="cd11660">
    <property type="entry name" value="SANT_TRF"/>
    <property type="match status" value="1"/>
</dbReference>
<dbReference type="SMART" id="SM00717">
    <property type="entry name" value="SANT"/>
    <property type="match status" value="1"/>
</dbReference>
<comment type="subunit">
    <text evidence="18">Homodimer.</text>
</comment>
<dbReference type="GO" id="GO:0070187">
    <property type="term" value="C:shelterin complex"/>
    <property type="evidence" value="ECO:0007669"/>
    <property type="project" value="Ensembl"/>
</dbReference>
<dbReference type="GO" id="GO:1904792">
    <property type="term" value="P:positive regulation of shelterin complex assembly"/>
    <property type="evidence" value="ECO:0007669"/>
    <property type="project" value="Ensembl"/>
</dbReference>
<evidence type="ECO:0000256" key="2">
    <source>
        <dbReference type="ARBA" id="ARBA00004574"/>
    </source>
</evidence>
<gene>
    <name evidence="22" type="primary">TERF1</name>
</gene>
<dbReference type="InterPro" id="IPR013867">
    <property type="entry name" value="Telomere_rpt-bd_fac_dimer_dom"/>
</dbReference>
<comment type="subcellular location">
    <subcellularLocation>
        <location evidence="2">Chromosome</location>
        <location evidence="2">Telomere</location>
    </subcellularLocation>
    <subcellularLocation>
        <location evidence="1">Cytoplasm</location>
        <location evidence="1">Cytoskeleton</location>
        <location evidence="1">Spindle</location>
    </subcellularLocation>
    <subcellularLocation>
        <location evidence="18">Nucleus</location>
    </subcellularLocation>
</comment>
<feature type="domain" description="HTH myb-type" evidence="21">
    <location>
        <begin position="344"/>
        <end position="401"/>
    </location>
</feature>
<dbReference type="Gene3D" id="1.25.40.210">
    <property type="entry name" value="Telomere repeat-binding factor, dimerisation domain"/>
    <property type="match status" value="1"/>
</dbReference>
<dbReference type="InterPro" id="IPR001005">
    <property type="entry name" value="SANT/Myb"/>
</dbReference>
<reference evidence="23" key="2">
    <citation type="journal article" date="2013" name="Nat. Genet.">
        <title>The draft genomes of soft-shell turtle and green sea turtle yield insights into the development and evolution of the turtle-specific body plan.</title>
        <authorList>
            <person name="Wang Z."/>
            <person name="Pascual-Anaya J."/>
            <person name="Zadissa A."/>
            <person name="Li W."/>
            <person name="Niimura Y."/>
            <person name="Huang Z."/>
            <person name="Li C."/>
            <person name="White S."/>
            <person name="Xiong Z."/>
            <person name="Fang D."/>
            <person name="Wang B."/>
            <person name="Ming Y."/>
            <person name="Chen Y."/>
            <person name="Zheng Y."/>
            <person name="Kuraku S."/>
            <person name="Pignatelli M."/>
            <person name="Herrero J."/>
            <person name="Beal K."/>
            <person name="Nozawa M."/>
            <person name="Li Q."/>
            <person name="Wang J."/>
            <person name="Zhang H."/>
            <person name="Yu L."/>
            <person name="Shigenobu S."/>
            <person name="Wang J."/>
            <person name="Liu J."/>
            <person name="Flicek P."/>
            <person name="Searle S."/>
            <person name="Wang J."/>
            <person name="Kuratani S."/>
            <person name="Yin Y."/>
            <person name="Aken B."/>
            <person name="Zhang G."/>
            <person name="Irie N."/>
        </authorList>
    </citation>
    <scope>NUCLEOTIDE SEQUENCE [LARGE SCALE GENOMIC DNA]</scope>
    <source>
        <strain evidence="23">Daiwa-1</strain>
    </source>
</reference>
<keyword evidence="7" id="KW-0132">Cell division</keyword>
<dbReference type="GO" id="GO:1905839">
    <property type="term" value="P:negative regulation of telomeric D-loop disassembly"/>
    <property type="evidence" value="ECO:0007669"/>
    <property type="project" value="Ensembl"/>
</dbReference>
<evidence type="ECO:0000259" key="20">
    <source>
        <dbReference type="PROSITE" id="PS50090"/>
    </source>
</evidence>
<evidence type="ECO:0000256" key="10">
    <source>
        <dbReference type="ARBA" id="ARBA00022843"/>
    </source>
</evidence>
<dbReference type="PROSITE" id="PS50090">
    <property type="entry name" value="MYB_LIKE"/>
    <property type="match status" value="1"/>
</dbReference>
<dbReference type="GO" id="GO:0003691">
    <property type="term" value="F:double-stranded telomeric DNA binding"/>
    <property type="evidence" value="ECO:0007669"/>
    <property type="project" value="UniProtKB-UniRule"/>
</dbReference>
<evidence type="ECO:0000256" key="8">
    <source>
        <dbReference type="ARBA" id="ARBA00022765"/>
    </source>
</evidence>
<keyword evidence="3" id="KW-0158">Chromosome</keyword>
<dbReference type="FunFam" id="1.25.40.210:FF:000001">
    <property type="entry name" value="Telomeric repeat-binding factor"/>
    <property type="match status" value="1"/>
</dbReference>
<keyword evidence="5" id="KW-1017">Isopeptide bond</keyword>
<dbReference type="GeneTree" id="ENSGT00940000155268"/>
<dbReference type="EMBL" id="AGCU01142257">
    <property type="status" value="NOT_ANNOTATED_CDS"/>
    <property type="molecule type" value="Genomic_DNA"/>
</dbReference>
<dbReference type="eggNOG" id="ENOG502RYK3">
    <property type="taxonomic scope" value="Eukaryota"/>
</dbReference>
<sequence length="403" mass="46557">MESGAEAELGGARARGGAEEEAGARSPPGPLSPALLAEGEAGAAGWMLDFTCYALCRHFREGRTRDFERSRDTAQALINGLSKIATHQIKKVYLCQFLTRIAEGRTLGRRFESDQKISPLESALSIWKLLEEQSKPNNLHEEIHRLIQIQAIAVHIEKGYFKEATEVLERLFIESESNKSLRMKLALIINEKDPYLPFLQTFSYNLLIDKIKSYIDIFLKENATDFLFKAATEEVETKRLETMSHNKPGNIIETNNETAIFLRNKNRHFNSLSERCTDMLLMTRSRYQLHSLAQHTLWRLEEVPSDGMINHRKTSALQKEETGLNGLQNTENGRRFLSRRQTGRKKQRAQRWTWEEDKKLKDGVKKFGVGNWNKILIHYDFNNRTSVMLKDRWRTMIKQEIVC</sequence>
<dbReference type="PANTHER" id="PTHR46734">
    <property type="entry name" value="TELOMERIC REPEAT-BINDING FACTOR 1 TERF1"/>
    <property type="match status" value="1"/>
</dbReference>
<dbReference type="Gene3D" id="1.10.10.60">
    <property type="entry name" value="Homeodomain-like"/>
    <property type="match status" value="1"/>
</dbReference>
<reference evidence="22" key="4">
    <citation type="submission" date="2025-09" db="UniProtKB">
        <authorList>
            <consortium name="Ensembl"/>
        </authorList>
    </citation>
    <scope>IDENTIFICATION</scope>
</reference>
<name>K7GJT0_PELSI</name>
<keyword evidence="8" id="KW-0013">ADP-ribosylation</keyword>
<feature type="domain" description="Myb-like" evidence="20">
    <location>
        <begin position="344"/>
        <end position="397"/>
    </location>
</feature>
<dbReference type="GO" id="GO:0061820">
    <property type="term" value="P:telomeric D-loop disassembly"/>
    <property type="evidence" value="ECO:0007669"/>
    <property type="project" value="Ensembl"/>
</dbReference>
<dbReference type="STRING" id="13735.ENSPSIP00000020541"/>
<dbReference type="EMBL" id="AGCU01142260">
    <property type="status" value="NOT_ANNOTATED_CDS"/>
    <property type="molecule type" value="Genomic_DNA"/>
</dbReference>
<dbReference type="GO" id="GO:0016604">
    <property type="term" value="C:nuclear body"/>
    <property type="evidence" value="ECO:0007669"/>
    <property type="project" value="Ensembl"/>
</dbReference>
<dbReference type="GO" id="GO:0051301">
    <property type="term" value="P:cell division"/>
    <property type="evidence" value="ECO:0007669"/>
    <property type="project" value="UniProtKB-KW"/>
</dbReference>
<evidence type="ECO:0000256" key="11">
    <source>
        <dbReference type="ARBA" id="ARBA00022895"/>
    </source>
</evidence>
<evidence type="ECO:0000256" key="12">
    <source>
        <dbReference type="ARBA" id="ARBA00022990"/>
    </source>
</evidence>
<reference evidence="23" key="1">
    <citation type="submission" date="2011-10" db="EMBL/GenBank/DDBJ databases">
        <authorList>
            <consortium name="Soft-shell Turtle Genome Consortium"/>
        </authorList>
    </citation>
    <scope>NUCLEOTIDE SEQUENCE [LARGE SCALE GENOMIC DNA]</scope>
    <source>
        <strain evidence="23">Daiwa-1</strain>
    </source>
</reference>
<evidence type="ECO:0000313" key="22">
    <source>
        <dbReference type="Ensembl" id="ENSPSIP00000020541.1"/>
    </source>
</evidence>
<evidence type="ECO:0000256" key="19">
    <source>
        <dbReference type="SAM" id="MobiDB-lite"/>
    </source>
</evidence>
<dbReference type="GO" id="GO:0008156">
    <property type="term" value="P:negative regulation of DNA replication"/>
    <property type="evidence" value="ECO:0007669"/>
    <property type="project" value="Ensembl"/>
</dbReference>
<dbReference type="FunFam" id="1.10.10.60:FF:000129">
    <property type="entry name" value="Telomeric repeat-binding factor 2"/>
    <property type="match status" value="1"/>
</dbReference>
<dbReference type="OMA" id="HMENRYF"/>
<dbReference type="AlphaFoldDB" id="K7GJT0"/>
<evidence type="ECO:0000256" key="14">
    <source>
        <dbReference type="ARBA" id="ARBA00023212"/>
    </source>
</evidence>
<dbReference type="GO" id="GO:0008017">
    <property type="term" value="F:microtubule binding"/>
    <property type="evidence" value="ECO:0007669"/>
    <property type="project" value="TreeGrafter"/>
</dbReference>
<reference evidence="22" key="3">
    <citation type="submission" date="2025-08" db="UniProtKB">
        <authorList>
            <consortium name="Ensembl"/>
        </authorList>
    </citation>
    <scope>IDENTIFICATION</scope>
</reference>
<dbReference type="PROSITE" id="PS51294">
    <property type="entry name" value="HTH_MYB"/>
    <property type="match status" value="1"/>
</dbReference>
<accession>K7GJT0</accession>
<evidence type="ECO:0000256" key="3">
    <source>
        <dbReference type="ARBA" id="ARBA00022454"/>
    </source>
</evidence>
<keyword evidence="23" id="KW-1185">Reference proteome</keyword>
<evidence type="ECO:0000256" key="7">
    <source>
        <dbReference type="ARBA" id="ARBA00022618"/>
    </source>
</evidence>
<dbReference type="GO" id="GO:0032211">
    <property type="term" value="P:negative regulation of telomere maintenance via telomerase"/>
    <property type="evidence" value="ECO:0007669"/>
    <property type="project" value="Ensembl"/>
</dbReference>
<dbReference type="Pfam" id="PF00249">
    <property type="entry name" value="Myb_DNA-binding"/>
    <property type="match status" value="1"/>
</dbReference>
<dbReference type="GO" id="GO:0071532">
    <property type="term" value="F:ankyrin repeat binding"/>
    <property type="evidence" value="ECO:0007669"/>
    <property type="project" value="Ensembl"/>
</dbReference>
<evidence type="ECO:0000256" key="1">
    <source>
        <dbReference type="ARBA" id="ARBA00004186"/>
    </source>
</evidence>
<dbReference type="GO" id="GO:0005819">
    <property type="term" value="C:spindle"/>
    <property type="evidence" value="ECO:0007669"/>
    <property type="project" value="UniProtKB-SubCell"/>
</dbReference>
<dbReference type="GO" id="GO:0042803">
    <property type="term" value="F:protein homodimerization activity"/>
    <property type="evidence" value="ECO:0007669"/>
    <property type="project" value="UniProtKB-UniRule"/>
</dbReference>
<dbReference type="InterPro" id="IPR017357">
    <property type="entry name" value="TERF1/2"/>
</dbReference>
<keyword evidence="15 18" id="KW-0539">Nucleus</keyword>
<dbReference type="PANTHER" id="PTHR46734:SF1">
    <property type="entry name" value="TELOMERIC REPEAT-BINDING FACTOR 1"/>
    <property type="match status" value="1"/>
</dbReference>
<dbReference type="InterPro" id="IPR009057">
    <property type="entry name" value="Homeodomain-like_sf"/>
</dbReference>
<dbReference type="InterPro" id="IPR017930">
    <property type="entry name" value="Myb_dom"/>
</dbReference>
<dbReference type="GO" id="GO:1904850">
    <property type="term" value="P:negative regulation of establishment of protein localization to telomere"/>
    <property type="evidence" value="ECO:0007669"/>
    <property type="project" value="Ensembl"/>
</dbReference>
<evidence type="ECO:0000259" key="21">
    <source>
        <dbReference type="PROSITE" id="PS51294"/>
    </source>
</evidence>
<dbReference type="EMBL" id="AGCU01142256">
    <property type="status" value="NOT_ANNOTATED_CDS"/>
    <property type="molecule type" value="Genomic_DNA"/>
</dbReference>
<keyword evidence="9" id="KW-0498">Mitosis</keyword>
<evidence type="ECO:0000256" key="18">
    <source>
        <dbReference type="PIRNR" id="PIRNR038016"/>
    </source>
</evidence>